<protein>
    <submittedName>
        <fullName evidence="1">Uncharacterized protein</fullName>
    </submittedName>
</protein>
<proteinExistence type="predicted"/>
<evidence type="ECO:0000313" key="1">
    <source>
        <dbReference type="EMBL" id="MPM35900.1"/>
    </source>
</evidence>
<reference evidence="1" key="1">
    <citation type="submission" date="2019-08" db="EMBL/GenBank/DDBJ databases">
        <authorList>
            <person name="Kucharzyk K."/>
            <person name="Murdoch R.W."/>
            <person name="Higgins S."/>
            <person name="Loffler F."/>
        </authorList>
    </citation>
    <scope>NUCLEOTIDE SEQUENCE</scope>
</reference>
<name>A0A644Z4S7_9ZZZZ</name>
<gene>
    <name evidence="1" type="ORF">SDC9_82494</name>
</gene>
<accession>A0A644Z4S7</accession>
<comment type="caution">
    <text evidence="1">The sequence shown here is derived from an EMBL/GenBank/DDBJ whole genome shotgun (WGS) entry which is preliminary data.</text>
</comment>
<dbReference type="AlphaFoldDB" id="A0A644Z4S7"/>
<organism evidence="1">
    <name type="scientific">bioreactor metagenome</name>
    <dbReference type="NCBI Taxonomy" id="1076179"/>
    <lineage>
        <taxon>unclassified sequences</taxon>
        <taxon>metagenomes</taxon>
        <taxon>ecological metagenomes</taxon>
    </lineage>
</organism>
<dbReference type="EMBL" id="VSSQ01007431">
    <property type="protein sequence ID" value="MPM35900.1"/>
    <property type="molecule type" value="Genomic_DNA"/>
</dbReference>
<sequence>MKSHGVYEPLDLRARVGVKKGKGPVKPRLPQAEAIVLHQIEDRRIKKEHVNAIQQPARLIGGV</sequence>